<comment type="caution">
    <text evidence="2">The sequence shown here is derived from an EMBL/GenBank/DDBJ whole genome shotgun (WGS) entry which is preliminary data.</text>
</comment>
<proteinExistence type="predicted"/>
<organism evidence="2 3">
    <name type="scientific">Austropuccinia psidii MF-1</name>
    <dbReference type="NCBI Taxonomy" id="1389203"/>
    <lineage>
        <taxon>Eukaryota</taxon>
        <taxon>Fungi</taxon>
        <taxon>Dikarya</taxon>
        <taxon>Basidiomycota</taxon>
        <taxon>Pucciniomycotina</taxon>
        <taxon>Pucciniomycetes</taxon>
        <taxon>Pucciniales</taxon>
        <taxon>Sphaerophragmiaceae</taxon>
        <taxon>Austropuccinia</taxon>
    </lineage>
</organism>
<accession>A0A9Q3ENG6</accession>
<sequence>MSIKCSYNYFTLESNGTTILKGMISNNLMQVNYSSPNALTTLSSPSLWHSRLRHPGSAPLKSMGLPPLHLTWQVCQLNKATLLPYETQPEESAVVDETHSEETAAPYSNDSPTPAAEQSSKSALNQAPRCIKVIRPRHPTLINSEIDSCNILTFSRRPRIFLKTSEDSS</sequence>
<evidence type="ECO:0000313" key="3">
    <source>
        <dbReference type="Proteomes" id="UP000765509"/>
    </source>
</evidence>
<dbReference type="OrthoDB" id="2195316at2759"/>
<dbReference type="Proteomes" id="UP000765509">
    <property type="component" value="Unassembled WGS sequence"/>
</dbReference>
<reference evidence="2" key="1">
    <citation type="submission" date="2021-03" db="EMBL/GenBank/DDBJ databases">
        <title>Draft genome sequence of rust myrtle Austropuccinia psidii MF-1, a brazilian biotype.</title>
        <authorList>
            <person name="Quecine M.C."/>
            <person name="Pachon D.M.R."/>
            <person name="Bonatelli M.L."/>
            <person name="Correr F.H."/>
            <person name="Franceschini L.M."/>
            <person name="Leite T.F."/>
            <person name="Margarido G.R.A."/>
            <person name="Almeida C.A."/>
            <person name="Ferrarezi J.A."/>
            <person name="Labate C.A."/>
        </authorList>
    </citation>
    <scope>NUCLEOTIDE SEQUENCE</scope>
    <source>
        <strain evidence="2">MF-1</strain>
    </source>
</reference>
<feature type="region of interest" description="Disordered" evidence="1">
    <location>
        <begin position="88"/>
        <end position="124"/>
    </location>
</feature>
<evidence type="ECO:0000313" key="2">
    <source>
        <dbReference type="EMBL" id="MBW0524414.1"/>
    </source>
</evidence>
<evidence type="ECO:0000256" key="1">
    <source>
        <dbReference type="SAM" id="MobiDB-lite"/>
    </source>
</evidence>
<protein>
    <recommendedName>
        <fullName evidence="4">GAG-pre-integrase domain-containing protein</fullName>
    </recommendedName>
</protein>
<name>A0A9Q3ENG6_9BASI</name>
<keyword evidence="3" id="KW-1185">Reference proteome</keyword>
<evidence type="ECO:0008006" key="4">
    <source>
        <dbReference type="Google" id="ProtNLM"/>
    </source>
</evidence>
<gene>
    <name evidence="2" type="ORF">O181_064129</name>
</gene>
<dbReference type="AlphaFoldDB" id="A0A9Q3ENG6"/>
<dbReference type="EMBL" id="AVOT02031033">
    <property type="protein sequence ID" value="MBW0524414.1"/>
    <property type="molecule type" value="Genomic_DNA"/>
</dbReference>
<feature type="compositionally biased region" description="Polar residues" evidence="1">
    <location>
        <begin position="106"/>
        <end position="124"/>
    </location>
</feature>